<dbReference type="Pfam" id="PF06165">
    <property type="entry name" value="GH94_b-supersand"/>
    <property type="match status" value="2"/>
</dbReference>
<dbReference type="InterPro" id="IPR052047">
    <property type="entry name" value="GH94_Enzymes"/>
</dbReference>
<dbReference type="Gene3D" id="2.70.98.40">
    <property type="entry name" value="Glycoside hydrolase, family 65, N-terminal domain"/>
    <property type="match status" value="2"/>
</dbReference>
<dbReference type="InterPro" id="IPR037018">
    <property type="entry name" value="GH65_N"/>
</dbReference>
<feature type="transmembrane region" description="Helical" evidence="5">
    <location>
        <begin position="929"/>
        <end position="949"/>
    </location>
</feature>
<dbReference type="GO" id="GO:0005975">
    <property type="term" value="P:carbohydrate metabolic process"/>
    <property type="evidence" value="ECO:0007669"/>
    <property type="project" value="InterPro"/>
</dbReference>
<feature type="domain" description="Glycoamylase-like" evidence="7">
    <location>
        <begin position="1303"/>
        <end position="1515"/>
    </location>
</feature>
<accession>A0A318XWT7</accession>
<name>A0A318XWT7_9FIRM</name>
<dbReference type="InterPro" id="IPR008928">
    <property type="entry name" value="6-hairpin_glycosidase_sf"/>
</dbReference>
<dbReference type="SUPFAM" id="SSF74650">
    <property type="entry name" value="Galactose mutarotase-like"/>
    <property type="match status" value="2"/>
</dbReference>
<dbReference type="InterPro" id="IPR019282">
    <property type="entry name" value="Glycoamylase-like_cons_dom"/>
</dbReference>
<proteinExistence type="predicted"/>
<keyword evidence="5" id="KW-0472">Membrane</keyword>
<evidence type="ECO:0000256" key="3">
    <source>
        <dbReference type="SAM" id="Coils"/>
    </source>
</evidence>
<dbReference type="Gene3D" id="2.60.420.10">
    <property type="entry name" value="Maltose phosphorylase, domain 3"/>
    <property type="match status" value="1"/>
</dbReference>
<dbReference type="InterPro" id="IPR037820">
    <property type="entry name" value="GH94N_NdvB"/>
</dbReference>
<feature type="domain" description="Glycosyl hydrolase 94 supersandwich" evidence="6">
    <location>
        <begin position="2124"/>
        <end position="2391"/>
    </location>
</feature>
<evidence type="ECO:0000313" key="10">
    <source>
        <dbReference type="Proteomes" id="UP000248132"/>
    </source>
</evidence>
<evidence type="ECO:0000256" key="2">
    <source>
        <dbReference type="ARBA" id="ARBA00022679"/>
    </source>
</evidence>
<evidence type="ECO:0000256" key="4">
    <source>
        <dbReference type="SAM" id="MobiDB-lite"/>
    </source>
</evidence>
<sequence>MTCLIIWIKRLQTFEFQIEDVVLSVDELEKHAENLAKAQDTEKRRHAMKRITKRIETKFQDIFLTYKRFNEDTSAGFSVPPAAEWLLDNFYIIEEQKGHIVRELSEIRQALPVINEGIYTGFPRIYTIAVEIVSHIDGNASDKIIKDFITAYQKYNFLSIQELWMLTLMVKAALIEKLWVVCEKMNATRNDWYRAEQILDIVIDCNKAEDSCQTVNSYIEELDDITPAFVEYLIKKLRKKGSKTLWMISCIDNLLAQKSTTTDSFISIDHLNQAVTQVSIGNVINSLRALSGLDSTVLFEELSEVERILKQDPCEVYSKMDFNSRNLYRNTIVKLADKYGTTEINAARISHEFAKEAFDANGKAAPAAHVGYYLVGKGQRALIDALNLKSKKEIKNTEINKTYSVNIYISAIAILSAVIAIIPMLYSIKREAAPAAAVIILTAAVGLIPAGEIVISIVNSLLGRLVKPAVLPKLELKNGIPQELSAMVIVPTLVPNVKRTLDLINNLEVAYLANKCGNIYFSLVGDFKDSEKDKLPEDAAIVEAAKKRVNELNIKYAENGRPIFFFFCRERRFSQKQNKWLGWERKRGAIIEFNRMLRGDSSTSYIHNSIDISDLPDIKYVITLDADTQLPVETAKQLVGTISHPLNRAVFDEGRGIVTEGYGILQPRVNVDIQSANVSFFTRVFAGQGGIDPYTTTVSDVYQDTFGEGIFTGKGIYEVDIFQKALDKAFPENTILSHDLLEGSYLRTGLVTDIELIDGYPSKYNSYMMRLHRWTRGDWQLLHWIFGKVPINRLSKWKLFDNLRRSMLYPSIIIILLLSMAFIKSGGIAFMCLCLVALCSPVVSYFVHLIFAGDYRIYITKRRAVVLAGFKGILVQIGLLLTFAPYQAFLMINAVSKTLARVLVTKKDLLEWVTAADMELALKNDPGSYYRRMWFSPVFGATVFILGLFMRAGYIWFGLAAFIIWALAPWIAYNISKPSAGKSGDNGLRISSLKEFRLLARKTWCYFDEFAGRHENFLPADNYQVEPYKGTAHRTSPTNIGLLLVSNLAARDMGYINTLDLLDRIENTINTVEKLEKWNGHLYNWYNTASFEILHPKFISTVDSGNFAGYLMVLKEGLEEYGHKPVYDESVPEGIIDLLELCNFEIDKDKPYFDLEGIKNVVCADSGANSAADAKTMNVKGEAAGTAGNAGAGEQAGIEQRIRALFQVVSEALNELVTSRKTGYWVGKLVCQVDMYHAMLGKYGGEIFGNLEGIPDKKPRLDRLIGRIQALIDNMQFKGLFDEGRGLFSIGFNAEEGHTVKSYYDLFASEARQTSLIAIAKGEIGKQHWFKLGRKLVNVDGSTGLASWTGTMFEYLMPRLLIKSYSNTLIEKTYKFAVNAQIKYGMSRNIPWGISESCFYAFDIALNYQYRAFGVPGLGLKRGLINDLVVAPYATIMAIDIEPAECAKNIERLRSLGAEGQFGLYEAVDFTESRLKDRQECAVVKSYMVHHQGMSMLALVNFFKNNIMQKRFHVNPQIESVDVLLQEKFPAGVVISKEHKEQPLFAAHKQADNEEIVIRSYKTPGVIPNMHVLTNGSYTAVLTDKGSGYGRCNSMAVYRWVNDYMQSSGAFIYIRNVNSNEYWSVSYSPINTEPEAYKVIFAPHKAEYIRREGNIETNTEVLISTEDNTEIRKVTIFNHSTSQRVVELTSYMEIVLSQPEADAAHPAFSKLFVKTEYIDEYNGLLAVRRRRDDVKQTAWGYHTVSVDGKVQGKVEYETNRMNFTGRNRTLAAPAAMEPDQPLSNSAGSVLDPVFSLRIRVCIEPGASAVVNFSIGTCDTRENAVCMLEKYCDTLAAERVVEMAWTRSIVEAGFLNVSAVDERAYLRLLPGMLYGIDRREQSEYIQNNTLSQPELWPLGISGDVPVVLIKIQDRDSFEEVQWALKLHDYYRLKGIVFDLVILISEEEAYNRPIFEMVNDMAVSGRSYEHIDRKGGIFIRSVRQMKQEQLNLLLACARLTIDADKGIAHLLDKEEMQASLIDSEDRTHDEIYDRISGRNLYENTQAFPPAAKLSEMENSRQSEPDKKQEALQSFEPGSGKEKKRGEYIENDNEGNRDAIEDDEFISSITEKLLFFNGIGGFSNDGNEYVICLKPGQNTPAPWVNIIANDIFGFICTESGGGYTWHRNSSQNKLTAWVNDPVLDVPSEIIYFRDTATDRIWTCTPSPVRERPPYVIRHGFGYTCYLHKSHGLEQEQLQFAAAHNPVKITIVKLKNITEKKITLDIAYYLRPVLGVEASQTAPYIITSFDSGIKSIFAENVYSADFRGLTAFLSCSEENITYTGQRLEFIGESMDLSEPSGMRNPLNGNVGAGYDPCAVTKTCLSILPGELKQVVFLFGQEKKENAGEIIKKYRNINYAQEEFKRVREDWNQRLKQIQVSTPDTSFNVLLNGWLQYQVLSSRIFARTGFYQAGGAVGFRDQLQDVMSVVYTLPELTKNQILLHCRHQFVEGDVQHWWHEQKANGIRTRYSDDLLWLPYVTCDYLNATGDYKILNISESYLQSEALKENEHERYEVPSVSEIKGTVYEHCIKAVDKSLVFGAHGIPLMGGGDWNDGMNLIGAQGKGESVWLGWFLYCVLQKIIPVCIHMGDAEKANLYKTHAAKIIEAIEKEAWDGSWYRRAYFDDGNPLGSISNDEGKIDSLSQSWAAISAAARSSRVEESMSALEKYLIDRKNGIIKLLTPPFCDSVLNPGYIKGYLPGVRENGGQYTHAATWVIYAYCRLGNGEQAWELYNMVNPINHTRTDMERMKYKVEPYVMAADVYAVHPNEGRGGWTWYTGAAGWMYRIGIEHILGIKKQGNYLKLAPCIPKKMKEYSVRYIYGEAVYDIRIINSDNKNTGISRIKIDERTAKTDTIELIDDGRTHRIEVYM</sequence>
<keyword evidence="5" id="KW-1133">Transmembrane helix</keyword>
<evidence type="ECO:0000259" key="7">
    <source>
        <dbReference type="Pfam" id="PF10091"/>
    </source>
</evidence>
<gene>
    <name evidence="9" type="ORF">LY28_02177</name>
</gene>
<dbReference type="Pfam" id="PF17167">
    <property type="entry name" value="Glyco_hydro_94"/>
    <property type="match status" value="1"/>
</dbReference>
<feature type="compositionally biased region" description="Basic and acidic residues" evidence="4">
    <location>
        <begin position="2076"/>
        <end position="2096"/>
    </location>
</feature>
<comment type="caution">
    <text evidence="9">The sequence shown here is derived from an EMBL/GenBank/DDBJ whole genome shotgun (WGS) entry which is preliminary data.</text>
</comment>
<evidence type="ECO:0000313" key="9">
    <source>
        <dbReference type="EMBL" id="PYG87272.1"/>
    </source>
</evidence>
<feature type="domain" description="Glycosyl hydrolase 94 supersandwich" evidence="6">
    <location>
        <begin position="1555"/>
        <end position="1832"/>
    </location>
</feature>
<evidence type="ECO:0000259" key="6">
    <source>
        <dbReference type="Pfam" id="PF06165"/>
    </source>
</evidence>
<dbReference type="CDD" id="cd11753">
    <property type="entry name" value="GH94N_ChvB_NdvB_2_like"/>
    <property type="match status" value="1"/>
</dbReference>
<feature type="transmembrane region" description="Helical" evidence="5">
    <location>
        <begin position="806"/>
        <end position="822"/>
    </location>
</feature>
<dbReference type="PANTHER" id="PTHR37469">
    <property type="entry name" value="CELLOBIONIC ACID PHOSPHORYLASE-RELATED"/>
    <property type="match status" value="1"/>
</dbReference>
<feature type="transmembrane region" description="Helical" evidence="5">
    <location>
        <begin position="432"/>
        <end position="458"/>
    </location>
</feature>
<dbReference type="Proteomes" id="UP000248132">
    <property type="component" value="Unassembled WGS sequence"/>
</dbReference>
<dbReference type="GO" id="GO:0016757">
    <property type="term" value="F:glycosyltransferase activity"/>
    <property type="evidence" value="ECO:0007669"/>
    <property type="project" value="UniProtKB-KW"/>
</dbReference>
<feature type="coiled-coil region" evidence="3">
    <location>
        <begin position="18"/>
        <end position="45"/>
    </location>
</feature>
<reference evidence="9 10" key="1">
    <citation type="submission" date="2018-06" db="EMBL/GenBank/DDBJ databases">
        <title>Genomic Encyclopedia of Type Strains, Phase I: the one thousand microbial genomes (KMG-I) project.</title>
        <authorList>
            <person name="Kyrpides N."/>
        </authorList>
    </citation>
    <scope>NUCLEOTIDE SEQUENCE [LARGE SCALE GENOMIC DNA]</scope>
    <source>
        <strain evidence="9 10">DSM 19573</strain>
    </source>
</reference>
<feature type="transmembrane region" description="Helical" evidence="5">
    <location>
        <begin position="828"/>
        <end position="852"/>
    </location>
</feature>
<keyword evidence="2" id="KW-0808">Transferase</keyword>
<dbReference type="SUPFAM" id="SSF48208">
    <property type="entry name" value="Six-hairpin glycosidases"/>
    <property type="match status" value="1"/>
</dbReference>
<organism evidence="9 10">
    <name type="scientific">Ruminiclostridium sufflavum DSM 19573</name>
    <dbReference type="NCBI Taxonomy" id="1121337"/>
    <lineage>
        <taxon>Bacteria</taxon>
        <taxon>Bacillati</taxon>
        <taxon>Bacillota</taxon>
        <taxon>Clostridia</taxon>
        <taxon>Eubacteriales</taxon>
        <taxon>Oscillospiraceae</taxon>
        <taxon>Ruminiclostridium</taxon>
    </lineage>
</organism>
<evidence type="ECO:0000259" key="8">
    <source>
        <dbReference type="Pfam" id="PF17167"/>
    </source>
</evidence>
<feature type="transmembrane region" description="Helical" evidence="5">
    <location>
        <begin position="864"/>
        <end position="886"/>
    </location>
</feature>
<dbReference type="InterPro" id="IPR012341">
    <property type="entry name" value="6hp_glycosidase-like_sf"/>
</dbReference>
<keyword evidence="10" id="KW-1185">Reference proteome</keyword>
<feature type="compositionally biased region" description="Basic and acidic residues" evidence="4">
    <location>
        <begin position="2052"/>
        <end position="2067"/>
    </location>
</feature>
<dbReference type="Pfam" id="PF10091">
    <property type="entry name" value="Glycoamylase"/>
    <property type="match status" value="1"/>
</dbReference>
<feature type="transmembrane region" description="Helical" evidence="5">
    <location>
        <begin position="405"/>
        <end position="426"/>
    </location>
</feature>
<dbReference type="GO" id="GO:0030246">
    <property type="term" value="F:carbohydrate binding"/>
    <property type="evidence" value="ECO:0007669"/>
    <property type="project" value="InterPro"/>
</dbReference>
<evidence type="ECO:0000256" key="5">
    <source>
        <dbReference type="SAM" id="Phobius"/>
    </source>
</evidence>
<protein>
    <submittedName>
        <fullName evidence="9">Cellobiose phosphorylase</fullName>
    </submittedName>
</protein>
<dbReference type="InterPro" id="IPR011013">
    <property type="entry name" value="Gal_mutarotase_sf_dom"/>
</dbReference>
<dbReference type="InterPro" id="IPR037824">
    <property type="entry name" value="GH94N_2_NdvB"/>
</dbReference>
<dbReference type="Gene3D" id="1.50.10.10">
    <property type="match status" value="1"/>
</dbReference>
<dbReference type="InterPro" id="IPR033432">
    <property type="entry name" value="GH94_catalytic"/>
</dbReference>
<feature type="region of interest" description="Disordered" evidence="4">
    <location>
        <begin position="2052"/>
        <end position="2096"/>
    </location>
</feature>
<feature type="domain" description="Glycosyl hydrolase 94 catalytic" evidence="8">
    <location>
        <begin position="2406"/>
        <end position="2829"/>
    </location>
</feature>
<keyword evidence="3" id="KW-0175">Coiled coil</keyword>
<dbReference type="Gene3D" id="1.50.10.140">
    <property type="match status" value="2"/>
</dbReference>
<dbReference type="PANTHER" id="PTHR37469:SF2">
    <property type="entry name" value="CELLOBIONIC ACID PHOSPHORYLASE"/>
    <property type="match status" value="1"/>
</dbReference>
<dbReference type="SMART" id="SM01068">
    <property type="entry name" value="CBM_X"/>
    <property type="match status" value="2"/>
</dbReference>
<evidence type="ECO:0000256" key="1">
    <source>
        <dbReference type="ARBA" id="ARBA00022676"/>
    </source>
</evidence>
<dbReference type="InterPro" id="IPR010383">
    <property type="entry name" value="Glyco_hydrolase_94_b-supersand"/>
</dbReference>
<dbReference type="CDD" id="cd11756">
    <property type="entry name" value="GH94N_ChvB_NdvB_1_like"/>
    <property type="match status" value="1"/>
</dbReference>
<feature type="transmembrane region" description="Helical" evidence="5">
    <location>
        <begin position="954"/>
        <end position="973"/>
    </location>
</feature>
<dbReference type="EMBL" id="QKMR01000012">
    <property type="protein sequence ID" value="PYG87272.1"/>
    <property type="molecule type" value="Genomic_DNA"/>
</dbReference>
<keyword evidence="1" id="KW-0328">Glycosyltransferase</keyword>
<keyword evidence="5" id="KW-0812">Transmembrane</keyword>